<evidence type="ECO:0000313" key="3">
    <source>
        <dbReference type="Proteomes" id="UP000612362"/>
    </source>
</evidence>
<feature type="domain" description="NAD(P)-binding" evidence="1">
    <location>
        <begin position="12"/>
        <end position="193"/>
    </location>
</feature>
<evidence type="ECO:0000259" key="1">
    <source>
        <dbReference type="Pfam" id="PF13460"/>
    </source>
</evidence>
<accession>A0A8J3HXN9</accession>
<protein>
    <submittedName>
        <fullName evidence="2">Epimerase</fullName>
    </submittedName>
</protein>
<name>A0A8J3HXN9_9CHLR</name>
<dbReference type="InterPro" id="IPR036291">
    <property type="entry name" value="NAD(P)-bd_dom_sf"/>
</dbReference>
<dbReference type="Pfam" id="PF13460">
    <property type="entry name" value="NAD_binding_10"/>
    <property type="match status" value="1"/>
</dbReference>
<proteinExistence type="predicted"/>
<dbReference type="PANTHER" id="PTHR15020">
    <property type="entry name" value="FLAVIN REDUCTASE-RELATED"/>
    <property type="match status" value="1"/>
</dbReference>
<comment type="caution">
    <text evidence="2">The sequence shown here is derived from an EMBL/GenBank/DDBJ whole genome shotgun (WGS) entry which is preliminary data.</text>
</comment>
<sequence length="221" mass="23352">MADFHGRVLVLGANGETGRHVIASLQGKQIPARAAVRSAEKGDGLSSPTTEIAICEQLDGESLTTALQGVSAVISAIGTRSMSDKEIIEESEHTTIVNLITAAKKAMVKQVVLCSSMSTNMPERIPPLTHILRAKRRAEEALITSGLTYTIVHPGGLSNDQGGQGVFVAPHPLPTSGMIARQDVAEVLVQALLQSEARNQSIDIISLPDQGSATRQGLFKI</sequence>
<dbReference type="Gene3D" id="3.40.50.720">
    <property type="entry name" value="NAD(P)-binding Rossmann-like Domain"/>
    <property type="match status" value="1"/>
</dbReference>
<evidence type="ECO:0000313" key="2">
    <source>
        <dbReference type="EMBL" id="GHO45126.1"/>
    </source>
</evidence>
<dbReference type="RefSeq" id="WP_220194476.1">
    <property type="nucleotide sequence ID" value="NZ_BNJF01000001.1"/>
</dbReference>
<dbReference type="SUPFAM" id="SSF51735">
    <property type="entry name" value="NAD(P)-binding Rossmann-fold domains"/>
    <property type="match status" value="1"/>
</dbReference>
<reference evidence="2" key="1">
    <citation type="submission" date="2020-10" db="EMBL/GenBank/DDBJ databases">
        <title>Taxonomic study of unclassified bacteria belonging to the class Ktedonobacteria.</title>
        <authorList>
            <person name="Yabe S."/>
            <person name="Wang C.M."/>
            <person name="Zheng Y."/>
            <person name="Sakai Y."/>
            <person name="Cavaletti L."/>
            <person name="Monciardini P."/>
            <person name="Donadio S."/>
        </authorList>
    </citation>
    <scope>NUCLEOTIDE SEQUENCE</scope>
    <source>
        <strain evidence="2">SOSP1-1</strain>
    </source>
</reference>
<dbReference type="Proteomes" id="UP000612362">
    <property type="component" value="Unassembled WGS sequence"/>
</dbReference>
<dbReference type="AlphaFoldDB" id="A0A8J3HXN9"/>
<dbReference type="InterPro" id="IPR016040">
    <property type="entry name" value="NAD(P)-bd_dom"/>
</dbReference>
<dbReference type="EMBL" id="BNJF01000001">
    <property type="protein sequence ID" value="GHO45126.1"/>
    <property type="molecule type" value="Genomic_DNA"/>
</dbReference>
<organism evidence="2 3">
    <name type="scientific">Ktedonospora formicarum</name>
    <dbReference type="NCBI Taxonomy" id="2778364"/>
    <lineage>
        <taxon>Bacteria</taxon>
        <taxon>Bacillati</taxon>
        <taxon>Chloroflexota</taxon>
        <taxon>Ktedonobacteria</taxon>
        <taxon>Ktedonobacterales</taxon>
        <taxon>Ktedonobacteraceae</taxon>
        <taxon>Ktedonospora</taxon>
    </lineage>
</organism>
<dbReference type="PANTHER" id="PTHR15020:SF50">
    <property type="entry name" value="UPF0659 PROTEIN YMR090W"/>
    <property type="match status" value="1"/>
</dbReference>
<keyword evidence="3" id="KW-1185">Reference proteome</keyword>
<gene>
    <name evidence="2" type="primary">ycf39</name>
    <name evidence="2" type="ORF">KSX_32890</name>
</gene>
<dbReference type="CDD" id="cd05243">
    <property type="entry name" value="SDR_a5"/>
    <property type="match status" value="1"/>
</dbReference>